<dbReference type="InterPro" id="IPR021401">
    <property type="entry name" value="DUF3040"/>
</dbReference>
<comment type="caution">
    <text evidence="3">The sequence shown here is derived from an EMBL/GenBank/DDBJ whole genome shotgun (WGS) entry which is preliminary data.</text>
</comment>
<proteinExistence type="predicted"/>
<dbReference type="EMBL" id="BAAAME010000002">
    <property type="protein sequence ID" value="GAA1733302.1"/>
    <property type="molecule type" value="Genomic_DNA"/>
</dbReference>
<dbReference type="Proteomes" id="UP001501057">
    <property type="component" value="Unassembled WGS sequence"/>
</dbReference>
<evidence type="ECO:0000256" key="2">
    <source>
        <dbReference type="SAM" id="Phobius"/>
    </source>
</evidence>
<reference evidence="4" key="1">
    <citation type="journal article" date="2019" name="Int. J. Syst. Evol. Microbiol.">
        <title>The Global Catalogue of Microorganisms (GCM) 10K type strain sequencing project: providing services to taxonomists for standard genome sequencing and annotation.</title>
        <authorList>
            <consortium name="The Broad Institute Genomics Platform"/>
            <consortium name="The Broad Institute Genome Sequencing Center for Infectious Disease"/>
            <person name="Wu L."/>
            <person name="Ma J."/>
        </authorList>
    </citation>
    <scope>NUCLEOTIDE SEQUENCE [LARGE SCALE GENOMIC DNA]</scope>
    <source>
        <strain evidence="4">JCM 13518</strain>
    </source>
</reference>
<protein>
    <submittedName>
        <fullName evidence="3">DUF3040 domain-containing protein</fullName>
    </submittedName>
</protein>
<sequence>MPLSDEEARLLQQLEQSLAAEDPAFASTLRGSALEARNRRVAIIAGIGFLAGLGVLFYGTMLTYTWLAVIGFVVMIGSGYLVVNAWRRGLGSGSDTPPVGRGGPKPPRGGGASRPQRSGSFVERMEQRWQHRRDDDGGR</sequence>
<keyword evidence="2" id="KW-0472">Membrane</keyword>
<dbReference type="RefSeq" id="WP_344198885.1">
    <property type="nucleotide sequence ID" value="NZ_BAAAME010000002.1"/>
</dbReference>
<organism evidence="3 4">
    <name type="scientific">Aeromicrobium alkaliterrae</name>
    <dbReference type="NCBI Taxonomy" id="302168"/>
    <lineage>
        <taxon>Bacteria</taxon>
        <taxon>Bacillati</taxon>
        <taxon>Actinomycetota</taxon>
        <taxon>Actinomycetes</taxon>
        <taxon>Propionibacteriales</taxon>
        <taxon>Nocardioidaceae</taxon>
        <taxon>Aeromicrobium</taxon>
    </lineage>
</organism>
<gene>
    <name evidence="3" type="ORF">GCM10009710_12540</name>
</gene>
<evidence type="ECO:0000313" key="3">
    <source>
        <dbReference type="EMBL" id="GAA1733302.1"/>
    </source>
</evidence>
<evidence type="ECO:0000313" key="4">
    <source>
        <dbReference type="Proteomes" id="UP001501057"/>
    </source>
</evidence>
<accession>A0ABP4VNY1</accession>
<keyword evidence="4" id="KW-1185">Reference proteome</keyword>
<feature type="region of interest" description="Disordered" evidence="1">
    <location>
        <begin position="91"/>
        <end position="139"/>
    </location>
</feature>
<feature type="compositionally biased region" description="Gly residues" evidence="1">
    <location>
        <begin position="100"/>
        <end position="112"/>
    </location>
</feature>
<keyword evidence="2" id="KW-0812">Transmembrane</keyword>
<feature type="transmembrane region" description="Helical" evidence="2">
    <location>
        <begin position="64"/>
        <end position="83"/>
    </location>
</feature>
<name>A0ABP4VNY1_9ACTN</name>
<dbReference type="Pfam" id="PF11239">
    <property type="entry name" value="DUF3040"/>
    <property type="match status" value="1"/>
</dbReference>
<feature type="transmembrane region" description="Helical" evidence="2">
    <location>
        <begin position="40"/>
        <end position="58"/>
    </location>
</feature>
<keyword evidence="2" id="KW-1133">Transmembrane helix</keyword>
<evidence type="ECO:0000256" key="1">
    <source>
        <dbReference type="SAM" id="MobiDB-lite"/>
    </source>
</evidence>
<feature type="compositionally biased region" description="Basic and acidic residues" evidence="1">
    <location>
        <begin position="123"/>
        <end position="139"/>
    </location>
</feature>